<organism evidence="2 3">
    <name type="scientific">Modicisalibacter xianhensis</name>
    <dbReference type="NCBI Taxonomy" id="442341"/>
    <lineage>
        <taxon>Bacteria</taxon>
        <taxon>Pseudomonadati</taxon>
        <taxon>Pseudomonadota</taxon>
        <taxon>Gammaproteobacteria</taxon>
        <taxon>Oceanospirillales</taxon>
        <taxon>Halomonadaceae</taxon>
        <taxon>Modicisalibacter</taxon>
    </lineage>
</organism>
<reference evidence="2 3" key="1">
    <citation type="submission" date="2019-03" db="EMBL/GenBank/DDBJ databases">
        <title>Freshwater and sediment microbial communities from various areas in North America, analyzing microbe dynamics in response to fracking.</title>
        <authorList>
            <person name="Lamendella R."/>
        </authorList>
    </citation>
    <scope>NUCLEOTIDE SEQUENCE [LARGE SCALE GENOMIC DNA]</scope>
    <source>
        <strain evidence="2 3">6_TX</strain>
    </source>
</reference>
<feature type="domain" description="Bacteriophage T5 Orf172 DNA-binding" evidence="1">
    <location>
        <begin position="29"/>
        <end position="109"/>
    </location>
</feature>
<dbReference type="Pfam" id="PF10544">
    <property type="entry name" value="T5orf172"/>
    <property type="match status" value="1"/>
</dbReference>
<dbReference type="InterPro" id="IPR018306">
    <property type="entry name" value="Phage_T5_Orf172_DNA-bd"/>
</dbReference>
<evidence type="ECO:0000313" key="2">
    <source>
        <dbReference type="EMBL" id="TDX22942.1"/>
    </source>
</evidence>
<dbReference type="Proteomes" id="UP000294489">
    <property type="component" value="Unassembled WGS sequence"/>
</dbReference>
<dbReference type="SMART" id="SM00974">
    <property type="entry name" value="T5orf172"/>
    <property type="match status" value="1"/>
</dbReference>
<protein>
    <submittedName>
        <fullName evidence="2">T5orf172 domain-containing protein</fullName>
    </submittedName>
</protein>
<evidence type="ECO:0000259" key="1">
    <source>
        <dbReference type="SMART" id="SM00974"/>
    </source>
</evidence>
<dbReference type="OrthoDB" id="8265034at2"/>
<dbReference type="RefSeq" id="WP_134020795.1">
    <property type="nucleotide sequence ID" value="NZ_SOEC01000026.1"/>
</dbReference>
<proteinExistence type="predicted"/>
<name>A0A4R8FCH2_9GAMM</name>
<accession>A0A4R8FCH2</accession>
<evidence type="ECO:0000313" key="3">
    <source>
        <dbReference type="Proteomes" id="UP000294489"/>
    </source>
</evidence>
<sequence>MDNDQVYLPGQVEPSPSADKEIIYVLSNPAMPGLVKIGRTSQADVTLRMNQLYTTGVPVPFECVYAVEVECLSNVETALHTAFAPSRINPSREFFQIESEQAVAIMRILGGTDVTPQLNAELSANISQAEKESGKKIRRPRMDFVEMGLATGDVLTYKDGEATVTVVDNRTVRLNDADMSLTAATRELMGISHSVQPAPYWFCNGKSIKQLYEETYPFDAEG</sequence>
<comment type="caution">
    <text evidence="2">The sequence shown here is derived from an EMBL/GenBank/DDBJ whole genome shotgun (WGS) entry which is preliminary data.</text>
</comment>
<gene>
    <name evidence="2" type="ORF">DFO67_12612</name>
</gene>
<dbReference type="AlphaFoldDB" id="A0A4R8FCH2"/>
<dbReference type="EMBL" id="SOEC01000026">
    <property type="protein sequence ID" value="TDX22942.1"/>
    <property type="molecule type" value="Genomic_DNA"/>
</dbReference>